<dbReference type="eggNOG" id="COG4771">
    <property type="taxonomic scope" value="Bacteria"/>
</dbReference>
<dbReference type="InParanoid" id="F1Z7Z7"/>
<evidence type="ECO:0000256" key="2">
    <source>
        <dbReference type="ARBA" id="ARBA00022448"/>
    </source>
</evidence>
<accession>F1Z7Z7</accession>
<keyword evidence="3" id="KW-1134">Transmembrane beta strand</keyword>
<feature type="domain" description="TonB-dependent receptor plug" evidence="14">
    <location>
        <begin position="81"/>
        <end position="186"/>
    </location>
</feature>
<dbReference type="EMBL" id="AEWJ01000037">
    <property type="protein sequence ID" value="EGD59228.1"/>
    <property type="molecule type" value="Genomic_DNA"/>
</dbReference>
<dbReference type="Pfam" id="PF07715">
    <property type="entry name" value="Plug"/>
    <property type="match status" value="1"/>
</dbReference>
<keyword evidence="16" id="KW-1185">Reference proteome</keyword>
<dbReference type="GO" id="GO:0006826">
    <property type="term" value="P:iron ion transport"/>
    <property type="evidence" value="ECO:0007669"/>
    <property type="project" value="UniProtKB-KW"/>
</dbReference>
<dbReference type="InterPro" id="IPR000531">
    <property type="entry name" value="Beta-barrel_TonB"/>
</dbReference>
<evidence type="ECO:0000259" key="14">
    <source>
        <dbReference type="Pfam" id="PF07715"/>
    </source>
</evidence>
<evidence type="ECO:0000256" key="7">
    <source>
        <dbReference type="ARBA" id="ARBA00023065"/>
    </source>
</evidence>
<dbReference type="RefSeq" id="WP_008065319.1">
    <property type="nucleotide sequence ID" value="NZ_AQWK01000001.1"/>
</dbReference>
<protein>
    <submittedName>
        <fullName evidence="15">TonB-dependent receptor</fullName>
    </submittedName>
</protein>
<dbReference type="SUPFAM" id="SSF56935">
    <property type="entry name" value="Porins"/>
    <property type="match status" value="1"/>
</dbReference>
<dbReference type="GO" id="GO:0009279">
    <property type="term" value="C:cell outer membrane"/>
    <property type="evidence" value="ECO:0007669"/>
    <property type="project" value="UniProtKB-SubCell"/>
</dbReference>
<dbReference type="STRING" id="983920.Y88_1290"/>
<evidence type="ECO:0000256" key="6">
    <source>
        <dbReference type="ARBA" id="ARBA00023004"/>
    </source>
</evidence>
<evidence type="ECO:0000256" key="12">
    <source>
        <dbReference type="SAM" id="SignalP"/>
    </source>
</evidence>
<gene>
    <name evidence="15" type="ORF">Y88_1290</name>
</gene>
<evidence type="ECO:0000256" key="11">
    <source>
        <dbReference type="RuleBase" id="RU003357"/>
    </source>
</evidence>
<evidence type="ECO:0000256" key="5">
    <source>
        <dbReference type="ARBA" id="ARBA00022692"/>
    </source>
</evidence>
<dbReference type="Pfam" id="PF00593">
    <property type="entry name" value="TonB_dep_Rec_b-barrel"/>
    <property type="match status" value="1"/>
</dbReference>
<keyword evidence="9 11" id="KW-0472">Membrane</keyword>
<feature type="chain" id="PRO_5003277825" evidence="12">
    <location>
        <begin position="46"/>
        <end position="847"/>
    </location>
</feature>
<dbReference type="InterPro" id="IPR036942">
    <property type="entry name" value="Beta-barrel_TonB_sf"/>
</dbReference>
<evidence type="ECO:0000259" key="13">
    <source>
        <dbReference type="Pfam" id="PF00593"/>
    </source>
</evidence>
<comment type="similarity">
    <text evidence="11">Belongs to the TonB-dependent receptor family.</text>
</comment>
<evidence type="ECO:0000256" key="8">
    <source>
        <dbReference type="ARBA" id="ARBA00023077"/>
    </source>
</evidence>
<dbReference type="Proteomes" id="UP000004728">
    <property type="component" value="Unassembled WGS sequence"/>
</dbReference>
<evidence type="ECO:0000256" key="9">
    <source>
        <dbReference type="ARBA" id="ARBA00023136"/>
    </source>
</evidence>
<dbReference type="AlphaFoldDB" id="F1Z7Z7"/>
<dbReference type="HOGENOM" id="CLU_008287_15_1_5"/>
<evidence type="ECO:0000256" key="1">
    <source>
        <dbReference type="ARBA" id="ARBA00004571"/>
    </source>
</evidence>
<evidence type="ECO:0000313" key="16">
    <source>
        <dbReference type="Proteomes" id="UP000004728"/>
    </source>
</evidence>
<keyword evidence="5" id="KW-0812">Transmembrane</keyword>
<keyword evidence="2" id="KW-0813">Transport</keyword>
<keyword evidence="15" id="KW-0675">Receptor</keyword>
<dbReference type="PANTHER" id="PTHR32552:SF81">
    <property type="entry name" value="TONB-DEPENDENT OUTER MEMBRANE RECEPTOR"/>
    <property type="match status" value="1"/>
</dbReference>
<dbReference type="InterPro" id="IPR037066">
    <property type="entry name" value="Plug_dom_sf"/>
</dbReference>
<keyword evidence="4" id="KW-0410">Iron transport</keyword>
<sequence length="847" mass="92726">MKLASARESRSERRTPLRRTLRKGLASTILSGASLAVFIPALAHAADAPPAADTPQATTGTGMANGMSEIVVTATHHSESLQKVAISLQALDAGKLEQNHVASFTDYATLLPSVSFETLGPGRSQPYFRGISVSGGQASTVGMYLDDIPITSPGSNPEVHVYDIERVEALSGPQGTLFGASSLAGTIRIITNKPKFDKFEFGMDMEINKWGKGDPGGSLEAYMNIPLTSNLAVRLMGFVDRTGGYINNTHGIYNYQSVPITLDNASLVKNAYNATEEHGGRAAISWEPAPDWVITPQVTYQYLNSQGGYNYDPRVGDLAVHDYSPTWLKDHWTQAELAIKGHIGDFELVSATGLFSRTYANANDYTYYSVTYDQLVAGGSVGSYYTNFTDKNGKYINPTQQYYGHEHDKKFTQEVRLSTPKSWPFQMTLGGFYQYQRYSYDDNYYIPGLSSALNSGVPDAFPPFSPAVGGVYTPDSYYLVEQDRHFKDGAFFAEGNYNVTPTVKLTGGVRYFISDNGTYGFAGTWGSADSSRAHQANGTQGCWNEDNSVLYGKFIHPSRLSCINVNTGYHETGETHKASVSWQFTPSKMVYFTYSTGFRPGGGNRLANASPYKSDTLTNFEIGWKTTWGRHFRWNAALYYEKWNGIQYVVIPPGYQGAGVTVNAGNARVYGIESDVEWRPITGLTLSANGAYNDAALSSNFCNLQSRTDLTIRSTCSTYGDDMAAAKGTRLPRQPRFKGSATVRYEFALAGTNAFLQGQVLHQSGSTSDLDVSNDALLGDTAGFTTFNFSGGTKLGKFSVEAYIENAFDNRGILSKNTFCSIQYCSGSSRSYPTKPQFFGLRVGYKY</sequence>
<dbReference type="InterPro" id="IPR012910">
    <property type="entry name" value="Plug_dom"/>
</dbReference>
<keyword evidence="7" id="KW-0406">Ion transport</keyword>
<comment type="subcellular location">
    <subcellularLocation>
        <location evidence="1">Cell outer membrane</location>
        <topology evidence="1">Multi-pass membrane protein</topology>
    </subcellularLocation>
</comment>
<evidence type="ECO:0000256" key="4">
    <source>
        <dbReference type="ARBA" id="ARBA00022496"/>
    </source>
</evidence>
<dbReference type="Gene3D" id="2.40.170.20">
    <property type="entry name" value="TonB-dependent receptor, beta-barrel domain"/>
    <property type="match status" value="1"/>
</dbReference>
<feature type="signal peptide" evidence="12">
    <location>
        <begin position="1"/>
        <end position="45"/>
    </location>
</feature>
<organism evidence="15 16">
    <name type="scientific">Novosphingobium nitrogenifigens DSM 19370</name>
    <dbReference type="NCBI Taxonomy" id="983920"/>
    <lineage>
        <taxon>Bacteria</taxon>
        <taxon>Pseudomonadati</taxon>
        <taxon>Pseudomonadota</taxon>
        <taxon>Alphaproteobacteria</taxon>
        <taxon>Sphingomonadales</taxon>
        <taxon>Sphingomonadaceae</taxon>
        <taxon>Novosphingobium</taxon>
    </lineage>
</organism>
<keyword evidence="8 11" id="KW-0798">TonB box</keyword>
<evidence type="ECO:0000313" key="15">
    <source>
        <dbReference type="EMBL" id="EGD59228.1"/>
    </source>
</evidence>
<keyword evidence="6" id="KW-0408">Iron</keyword>
<name>F1Z7Z7_9SPHN</name>
<comment type="caution">
    <text evidence="15">The sequence shown here is derived from an EMBL/GenBank/DDBJ whole genome shotgun (WGS) entry which is preliminary data.</text>
</comment>
<keyword evidence="12" id="KW-0732">Signal</keyword>
<dbReference type="Gene3D" id="2.170.130.10">
    <property type="entry name" value="TonB-dependent receptor, plug domain"/>
    <property type="match status" value="1"/>
</dbReference>
<evidence type="ECO:0000256" key="10">
    <source>
        <dbReference type="ARBA" id="ARBA00023237"/>
    </source>
</evidence>
<dbReference type="InterPro" id="IPR039426">
    <property type="entry name" value="TonB-dep_rcpt-like"/>
</dbReference>
<reference evidence="15 16" key="1">
    <citation type="journal article" date="2012" name="J. Bacteriol.">
        <title>Draft Genome Sequence of Novosphingobium nitrogenifigens Y88T.</title>
        <authorList>
            <person name="Strabala T.J."/>
            <person name="Macdonald L."/>
            <person name="Liu V."/>
            <person name="Smit A.M."/>
        </authorList>
    </citation>
    <scope>NUCLEOTIDE SEQUENCE [LARGE SCALE GENOMIC DNA]</scope>
    <source>
        <strain evidence="15 16">DSM 19370</strain>
    </source>
</reference>
<keyword evidence="10" id="KW-0998">Cell outer membrane</keyword>
<proteinExistence type="inferred from homology"/>
<evidence type="ECO:0000256" key="3">
    <source>
        <dbReference type="ARBA" id="ARBA00022452"/>
    </source>
</evidence>
<feature type="domain" description="TonB-dependent receptor-like beta-barrel" evidence="13">
    <location>
        <begin position="350"/>
        <end position="806"/>
    </location>
</feature>
<dbReference type="PANTHER" id="PTHR32552">
    <property type="entry name" value="FERRICHROME IRON RECEPTOR-RELATED"/>
    <property type="match status" value="1"/>
</dbReference>